<dbReference type="EMBL" id="ML995489">
    <property type="protein sequence ID" value="KAF2140443.1"/>
    <property type="molecule type" value="Genomic_DNA"/>
</dbReference>
<dbReference type="RefSeq" id="XP_033396156.1">
    <property type="nucleotide sequence ID" value="XM_033546704.1"/>
</dbReference>
<organism evidence="1 2">
    <name type="scientific">Aplosporella prunicola CBS 121167</name>
    <dbReference type="NCBI Taxonomy" id="1176127"/>
    <lineage>
        <taxon>Eukaryota</taxon>
        <taxon>Fungi</taxon>
        <taxon>Dikarya</taxon>
        <taxon>Ascomycota</taxon>
        <taxon>Pezizomycotina</taxon>
        <taxon>Dothideomycetes</taxon>
        <taxon>Dothideomycetes incertae sedis</taxon>
        <taxon>Botryosphaeriales</taxon>
        <taxon>Aplosporellaceae</taxon>
        <taxon>Aplosporella</taxon>
    </lineage>
</organism>
<proteinExistence type="predicted"/>
<dbReference type="GeneID" id="54304211"/>
<keyword evidence="2" id="KW-1185">Reference proteome</keyword>
<gene>
    <name evidence="1" type="ORF">K452DRAFT_46639</name>
</gene>
<name>A0A6A6BAQ6_9PEZI</name>
<reference evidence="1" key="1">
    <citation type="journal article" date="2020" name="Stud. Mycol.">
        <title>101 Dothideomycetes genomes: a test case for predicting lifestyles and emergence of pathogens.</title>
        <authorList>
            <person name="Haridas S."/>
            <person name="Albert R."/>
            <person name="Binder M."/>
            <person name="Bloem J."/>
            <person name="Labutti K."/>
            <person name="Salamov A."/>
            <person name="Andreopoulos B."/>
            <person name="Baker S."/>
            <person name="Barry K."/>
            <person name="Bills G."/>
            <person name="Bluhm B."/>
            <person name="Cannon C."/>
            <person name="Castanera R."/>
            <person name="Culley D."/>
            <person name="Daum C."/>
            <person name="Ezra D."/>
            <person name="Gonzalez J."/>
            <person name="Henrissat B."/>
            <person name="Kuo A."/>
            <person name="Liang C."/>
            <person name="Lipzen A."/>
            <person name="Lutzoni F."/>
            <person name="Magnuson J."/>
            <person name="Mondo S."/>
            <person name="Nolan M."/>
            <person name="Ohm R."/>
            <person name="Pangilinan J."/>
            <person name="Park H.-J."/>
            <person name="Ramirez L."/>
            <person name="Alfaro M."/>
            <person name="Sun H."/>
            <person name="Tritt A."/>
            <person name="Yoshinaga Y."/>
            <person name="Zwiers L.-H."/>
            <person name="Turgeon B."/>
            <person name="Goodwin S."/>
            <person name="Spatafora J."/>
            <person name="Crous P."/>
            <person name="Grigoriev I."/>
        </authorList>
    </citation>
    <scope>NUCLEOTIDE SEQUENCE</scope>
    <source>
        <strain evidence="1">CBS 121167</strain>
    </source>
</reference>
<protein>
    <submittedName>
        <fullName evidence="1">Uncharacterized protein</fullName>
    </submittedName>
</protein>
<accession>A0A6A6BAQ6</accession>
<evidence type="ECO:0000313" key="2">
    <source>
        <dbReference type="Proteomes" id="UP000799438"/>
    </source>
</evidence>
<sequence>MGWSIAGRWYCMGMGMGVQCNRWAGARYDARTVVCVHTACLYPAVRTYKCSGCSWWQRALDRRVLGACNTAQCNARRYGRTSGGRKRWRRAHASESASAANSRAYGRVQSCGRVATAPPRWMSPEEATYLPTTMTWLRMHVPIFSLATGWLAGCLRFLPAGNGWMDEETDERTNVHAHAHARHTCCELACLRVTSGPSTMTDMTDVHDEAAAVAKRDEAARNDEVTARARATTA</sequence>
<evidence type="ECO:0000313" key="1">
    <source>
        <dbReference type="EMBL" id="KAF2140443.1"/>
    </source>
</evidence>
<dbReference type="Proteomes" id="UP000799438">
    <property type="component" value="Unassembled WGS sequence"/>
</dbReference>
<dbReference type="AlphaFoldDB" id="A0A6A6BAQ6"/>